<proteinExistence type="predicted"/>
<dbReference type="EMBL" id="BJNN01000127">
    <property type="protein sequence ID" value="GEC64611.1"/>
    <property type="molecule type" value="Genomic_DNA"/>
</dbReference>
<gene>
    <name evidence="1" type="ORF">GHA01_24600</name>
</gene>
<organism evidence="1 2">
    <name type="scientific">Novacetimonas hansenii</name>
    <name type="common">Komagataeibacter hansenii</name>
    <dbReference type="NCBI Taxonomy" id="436"/>
    <lineage>
        <taxon>Bacteria</taxon>
        <taxon>Pseudomonadati</taxon>
        <taxon>Pseudomonadota</taxon>
        <taxon>Alphaproteobacteria</taxon>
        <taxon>Acetobacterales</taxon>
        <taxon>Acetobacteraceae</taxon>
        <taxon>Novacetimonas</taxon>
    </lineage>
</organism>
<dbReference type="InterPro" id="IPR036388">
    <property type="entry name" value="WH-like_DNA-bd_sf"/>
</dbReference>
<keyword evidence="2" id="KW-1185">Reference proteome</keyword>
<evidence type="ECO:0008006" key="3">
    <source>
        <dbReference type="Google" id="ProtNLM"/>
    </source>
</evidence>
<sequence length="159" mass="18077">MNFNDIKATIMDCRKARALTALHKDILFQLLFLTRKAGHRSPSHKLIAKMAGASARTVWTALQIAQELGILTIIPRRKRVGRRWWKDTNAYVFRALAKVPEAAASIRKFYVTGNKDIIKKALGAVDNYPDPKKHNHLSTDDYLRLVADWRSRQAGIKIA</sequence>
<name>A0ABQ0SH49_NOVHA</name>
<dbReference type="Proteomes" id="UP000319478">
    <property type="component" value="Unassembled WGS sequence"/>
</dbReference>
<comment type="caution">
    <text evidence="1">The sequence shown here is derived from an EMBL/GenBank/DDBJ whole genome shotgun (WGS) entry which is preliminary data.</text>
</comment>
<evidence type="ECO:0000313" key="2">
    <source>
        <dbReference type="Proteomes" id="UP000319478"/>
    </source>
</evidence>
<dbReference type="RefSeq" id="WP_141312937.1">
    <property type="nucleotide sequence ID" value="NZ_BJNN01000127.1"/>
</dbReference>
<reference evidence="1 2" key="1">
    <citation type="submission" date="2019-06" db="EMBL/GenBank/DDBJ databases">
        <title>Whole genome shotgun sequence of Komagataeibacter hansenii NBRC 14820.</title>
        <authorList>
            <person name="Hosoyama A."/>
            <person name="Uohara A."/>
            <person name="Ohji S."/>
            <person name="Ichikawa N."/>
        </authorList>
    </citation>
    <scope>NUCLEOTIDE SEQUENCE [LARGE SCALE GENOMIC DNA]</scope>
    <source>
        <strain evidence="1 2">NBRC 14820</strain>
    </source>
</reference>
<dbReference type="Gene3D" id="1.10.10.10">
    <property type="entry name" value="Winged helix-like DNA-binding domain superfamily/Winged helix DNA-binding domain"/>
    <property type="match status" value="1"/>
</dbReference>
<evidence type="ECO:0000313" key="1">
    <source>
        <dbReference type="EMBL" id="GEC64611.1"/>
    </source>
</evidence>
<accession>A0ABQ0SH49</accession>
<protein>
    <recommendedName>
        <fullName evidence="3">Helix-turn-helix domain-containing protein</fullName>
    </recommendedName>
</protein>